<dbReference type="AlphaFoldDB" id="A0A1I6LZZ1"/>
<gene>
    <name evidence="1" type="ORF">SAMN05444714_1072</name>
</gene>
<dbReference type="Pfam" id="PF07386">
    <property type="entry name" value="DUF1499"/>
    <property type="match status" value="1"/>
</dbReference>
<reference evidence="1 2" key="1">
    <citation type="submission" date="2016-10" db="EMBL/GenBank/DDBJ databases">
        <authorList>
            <person name="de Groot N.N."/>
        </authorList>
    </citation>
    <scope>NUCLEOTIDE SEQUENCE [LARGE SCALE GENOMIC DNA]</scope>
    <source>
        <strain evidence="1 2">DSM 29433</strain>
    </source>
</reference>
<name>A0A1I6LZZ1_9RHOB</name>
<accession>A0A1I6LZZ1</accession>
<dbReference type="EMBL" id="FOZM01000001">
    <property type="protein sequence ID" value="SFS08954.1"/>
    <property type="molecule type" value="Genomic_DNA"/>
</dbReference>
<dbReference type="RefSeq" id="WP_165606541.1">
    <property type="nucleotide sequence ID" value="NZ_FOZM01000001.1"/>
</dbReference>
<dbReference type="InterPro" id="IPR010865">
    <property type="entry name" value="DUF1499"/>
</dbReference>
<evidence type="ECO:0000313" key="2">
    <source>
        <dbReference type="Proteomes" id="UP000198926"/>
    </source>
</evidence>
<sequence length="143" mass="15906">MRILIIVLVLIAGPMLYIRLAPTSVDRWHNRPTATEPSDQQDEGGFTAVRRITAPAVEVLAAFEQRALATPRTTLLAGSVAERLLTFETRSLIWGFPDYTTVTVENDLLIVYGRLRFGRSDMGVNKARIQGWLDSLGPLTEPL</sequence>
<keyword evidence="2" id="KW-1185">Reference proteome</keyword>
<proteinExistence type="predicted"/>
<protein>
    <submittedName>
        <fullName evidence="1">Uncharacterized conserved protein, DUF1499 family</fullName>
    </submittedName>
</protein>
<dbReference type="STRING" id="1123755.SAMN05444714_1072"/>
<organism evidence="1 2">
    <name type="scientific">Yoonia litorea</name>
    <dbReference type="NCBI Taxonomy" id="1123755"/>
    <lineage>
        <taxon>Bacteria</taxon>
        <taxon>Pseudomonadati</taxon>
        <taxon>Pseudomonadota</taxon>
        <taxon>Alphaproteobacteria</taxon>
        <taxon>Rhodobacterales</taxon>
        <taxon>Paracoccaceae</taxon>
        <taxon>Yoonia</taxon>
    </lineage>
</organism>
<dbReference type="Proteomes" id="UP000198926">
    <property type="component" value="Unassembled WGS sequence"/>
</dbReference>
<evidence type="ECO:0000313" key="1">
    <source>
        <dbReference type="EMBL" id="SFS08954.1"/>
    </source>
</evidence>